<evidence type="ECO:0000313" key="2">
    <source>
        <dbReference type="Proteomes" id="UP001195483"/>
    </source>
</evidence>
<keyword evidence="2" id="KW-1185">Reference proteome</keyword>
<organism evidence="1 2">
    <name type="scientific">Potamilus streckersoni</name>
    <dbReference type="NCBI Taxonomy" id="2493646"/>
    <lineage>
        <taxon>Eukaryota</taxon>
        <taxon>Metazoa</taxon>
        <taxon>Spiralia</taxon>
        <taxon>Lophotrochozoa</taxon>
        <taxon>Mollusca</taxon>
        <taxon>Bivalvia</taxon>
        <taxon>Autobranchia</taxon>
        <taxon>Heteroconchia</taxon>
        <taxon>Palaeoheterodonta</taxon>
        <taxon>Unionida</taxon>
        <taxon>Unionoidea</taxon>
        <taxon>Unionidae</taxon>
        <taxon>Ambleminae</taxon>
        <taxon>Lampsilini</taxon>
        <taxon>Potamilus</taxon>
    </lineage>
</organism>
<comment type="caution">
    <text evidence="1">The sequence shown here is derived from an EMBL/GenBank/DDBJ whole genome shotgun (WGS) entry which is preliminary data.</text>
</comment>
<gene>
    <name evidence="1" type="ORF">CHS0354_009072</name>
</gene>
<reference evidence="1" key="3">
    <citation type="submission" date="2023-05" db="EMBL/GenBank/DDBJ databases">
        <authorList>
            <person name="Smith C.H."/>
        </authorList>
    </citation>
    <scope>NUCLEOTIDE SEQUENCE</scope>
    <source>
        <strain evidence="1">CHS0354</strain>
        <tissue evidence="1">Mantle</tissue>
    </source>
</reference>
<sequence length="104" mass="12097">MNIMSGEISIIGIMAISSGEESITCLTMDSSQWACTPPFPLLHAVVQKILKRLEFTFSLVIQNENTNTTRRVKWEIHQHVVPWKSLRERQHHHCHFCLLLFKQV</sequence>
<protein>
    <submittedName>
        <fullName evidence="1">Uncharacterized protein</fullName>
    </submittedName>
</protein>
<accession>A0AAE0THR6</accession>
<dbReference type="AlphaFoldDB" id="A0AAE0THR6"/>
<reference evidence="1" key="2">
    <citation type="journal article" date="2021" name="Genome Biol. Evol.">
        <title>Developing a high-quality reference genome for a parasitic bivalve with doubly uniparental inheritance (Bivalvia: Unionida).</title>
        <authorList>
            <person name="Smith C.H."/>
        </authorList>
    </citation>
    <scope>NUCLEOTIDE SEQUENCE</scope>
    <source>
        <strain evidence="1">CHS0354</strain>
        <tissue evidence="1">Mantle</tissue>
    </source>
</reference>
<dbReference type="Proteomes" id="UP001195483">
    <property type="component" value="Unassembled WGS sequence"/>
</dbReference>
<evidence type="ECO:0000313" key="1">
    <source>
        <dbReference type="EMBL" id="KAK3610614.1"/>
    </source>
</evidence>
<name>A0AAE0THR6_9BIVA</name>
<proteinExistence type="predicted"/>
<reference evidence="1" key="1">
    <citation type="journal article" date="2021" name="Genome Biol. Evol.">
        <title>A High-Quality Reference Genome for a Parasitic Bivalve with Doubly Uniparental Inheritance (Bivalvia: Unionida).</title>
        <authorList>
            <person name="Smith C.H."/>
        </authorList>
    </citation>
    <scope>NUCLEOTIDE SEQUENCE</scope>
    <source>
        <strain evidence="1">CHS0354</strain>
    </source>
</reference>
<dbReference type="EMBL" id="JAEAOA010000587">
    <property type="protein sequence ID" value="KAK3610614.1"/>
    <property type="molecule type" value="Genomic_DNA"/>
</dbReference>